<feature type="region of interest" description="Disordered" evidence="2">
    <location>
        <begin position="1"/>
        <end position="20"/>
    </location>
</feature>
<feature type="transmembrane region" description="Helical" evidence="3">
    <location>
        <begin position="195"/>
        <end position="215"/>
    </location>
</feature>
<feature type="transmembrane region" description="Helical" evidence="3">
    <location>
        <begin position="381"/>
        <end position="405"/>
    </location>
</feature>
<dbReference type="InterPro" id="IPR039672">
    <property type="entry name" value="MFS_2"/>
</dbReference>
<keyword evidence="3" id="KW-0812">Transmembrane</keyword>
<evidence type="ECO:0000256" key="3">
    <source>
        <dbReference type="SAM" id="Phobius"/>
    </source>
</evidence>
<feature type="transmembrane region" description="Helical" evidence="3">
    <location>
        <begin position="314"/>
        <end position="334"/>
    </location>
</feature>
<keyword evidence="5" id="KW-1185">Reference proteome</keyword>
<dbReference type="EMBL" id="JACYFG010000032">
    <property type="protein sequence ID" value="MBD5780038.1"/>
    <property type="molecule type" value="Genomic_DNA"/>
</dbReference>
<protein>
    <submittedName>
        <fullName evidence="4">MFS transporter</fullName>
    </submittedName>
</protein>
<reference evidence="4" key="1">
    <citation type="submission" date="2020-09" db="EMBL/GenBank/DDBJ databases">
        <title>Pelagicoccus enzymogenes sp. nov. with an EPS production, isolated from marine sediment.</title>
        <authorList>
            <person name="Feng X."/>
        </authorList>
    </citation>
    <scope>NUCLEOTIDE SEQUENCE</scope>
    <source>
        <strain evidence="4">NFK12</strain>
    </source>
</reference>
<keyword evidence="3" id="KW-0472">Membrane</keyword>
<feature type="transmembrane region" description="Helical" evidence="3">
    <location>
        <begin position="282"/>
        <end position="302"/>
    </location>
</feature>
<feature type="transmembrane region" description="Helical" evidence="3">
    <location>
        <begin position="165"/>
        <end position="189"/>
    </location>
</feature>
<accession>A0A927F7T8</accession>
<dbReference type="Proteomes" id="UP000622317">
    <property type="component" value="Unassembled WGS sequence"/>
</dbReference>
<dbReference type="Gene3D" id="1.20.1250.20">
    <property type="entry name" value="MFS general substrate transporter like domains"/>
    <property type="match status" value="2"/>
</dbReference>
<feature type="transmembrane region" description="Helical" evidence="3">
    <location>
        <begin position="243"/>
        <end position="270"/>
    </location>
</feature>
<evidence type="ECO:0000313" key="5">
    <source>
        <dbReference type="Proteomes" id="UP000622317"/>
    </source>
</evidence>
<dbReference type="AlphaFoldDB" id="A0A927F7T8"/>
<dbReference type="GO" id="GO:0005886">
    <property type="term" value="C:plasma membrane"/>
    <property type="evidence" value="ECO:0007669"/>
    <property type="project" value="TreeGrafter"/>
</dbReference>
<name>A0A927F7T8_9BACT</name>
<organism evidence="4 5">
    <name type="scientific">Pelagicoccus enzymogenes</name>
    <dbReference type="NCBI Taxonomy" id="2773457"/>
    <lineage>
        <taxon>Bacteria</taxon>
        <taxon>Pseudomonadati</taxon>
        <taxon>Verrucomicrobiota</taxon>
        <taxon>Opitutia</taxon>
        <taxon>Puniceicoccales</taxon>
        <taxon>Pelagicoccaceae</taxon>
        <taxon>Pelagicoccus</taxon>
    </lineage>
</organism>
<feature type="transmembrane region" description="Helical" evidence="3">
    <location>
        <begin position="93"/>
        <end position="110"/>
    </location>
</feature>
<keyword evidence="3" id="KW-1133">Transmembrane helix</keyword>
<feature type="transmembrane region" description="Helical" evidence="3">
    <location>
        <begin position="428"/>
        <end position="448"/>
    </location>
</feature>
<gene>
    <name evidence="4" type="ORF">IEN85_11105</name>
</gene>
<comment type="similarity">
    <text evidence="1">Belongs to the sodium:galactoside symporter (TC 2.A.2) family.</text>
</comment>
<sequence length="457" mass="49837">MQATKDTEAKAAETPSNESRMKKFYGPGGFAENISVNAVAQLVNPVFAIALGVDPVLVGWAMAIPRLLDAFTDPLMGSISDNWKGRFGRRRPFIAFGALFSGLCVAGIWWTPEAASTDFQFYWLLSALLVSTVGTTSFAVPYVALGMETASSKHERTAWMAWRSFFHKLSGVGVQWMYYLVTLSIFTGTLMGAKVVGAMVGLIIVVTGLLPALFIKEKDHPAQTVERVPLMKSWSLTLRDRNFLVLAIATVLIFSSILLVDTLGFFLMVYNVFGGDEAKMGFFKGIGGTTFHVVGILCIPLMAAFAKRIGKRRAFEFCTASIVVGGIVKLFVYVPNADWWVIVPNFFLAPGLVAVIVLAPSLMADVAAYDEEKNGTSRQGMYAASLAWVTKLALSLTSVGSGYVLKFSGWVHESGIDQAPGTFDKMRWVFSMGTIALAIAASLVLRLYNLEEKEENL</sequence>
<dbReference type="InterPro" id="IPR036259">
    <property type="entry name" value="MFS_trans_sf"/>
</dbReference>
<dbReference type="PANTHER" id="PTHR11328:SF24">
    <property type="entry name" value="MAJOR FACILITATOR SUPERFAMILY (MFS) PROFILE DOMAIN-CONTAINING PROTEIN"/>
    <property type="match status" value="1"/>
</dbReference>
<dbReference type="GO" id="GO:0008643">
    <property type="term" value="P:carbohydrate transport"/>
    <property type="evidence" value="ECO:0007669"/>
    <property type="project" value="InterPro"/>
</dbReference>
<evidence type="ECO:0000256" key="1">
    <source>
        <dbReference type="ARBA" id="ARBA00009617"/>
    </source>
</evidence>
<feature type="transmembrane region" description="Helical" evidence="3">
    <location>
        <begin position="346"/>
        <end position="369"/>
    </location>
</feature>
<dbReference type="RefSeq" id="WP_191617157.1">
    <property type="nucleotide sequence ID" value="NZ_JACYFG010000032.1"/>
</dbReference>
<evidence type="ECO:0000313" key="4">
    <source>
        <dbReference type="EMBL" id="MBD5780038.1"/>
    </source>
</evidence>
<evidence type="ECO:0000256" key="2">
    <source>
        <dbReference type="SAM" id="MobiDB-lite"/>
    </source>
</evidence>
<comment type="caution">
    <text evidence="4">The sequence shown here is derived from an EMBL/GenBank/DDBJ whole genome shotgun (WGS) entry which is preliminary data.</text>
</comment>
<feature type="compositionally biased region" description="Basic and acidic residues" evidence="2">
    <location>
        <begin position="1"/>
        <end position="11"/>
    </location>
</feature>
<dbReference type="GO" id="GO:0015293">
    <property type="term" value="F:symporter activity"/>
    <property type="evidence" value="ECO:0007669"/>
    <property type="project" value="InterPro"/>
</dbReference>
<dbReference type="Pfam" id="PF13347">
    <property type="entry name" value="MFS_2"/>
    <property type="match status" value="1"/>
</dbReference>
<feature type="transmembrane region" description="Helical" evidence="3">
    <location>
        <begin position="122"/>
        <end position="145"/>
    </location>
</feature>
<proteinExistence type="inferred from homology"/>
<dbReference type="SUPFAM" id="SSF103473">
    <property type="entry name" value="MFS general substrate transporter"/>
    <property type="match status" value="1"/>
</dbReference>
<dbReference type="PANTHER" id="PTHR11328">
    <property type="entry name" value="MAJOR FACILITATOR SUPERFAMILY DOMAIN-CONTAINING PROTEIN"/>
    <property type="match status" value="1"/>
</dbReference>